<dbReference type="AlphaFoldDB" id="E4XUX9"/>
<accession>E4XUX9</accession>
<feature type="compositionally biased region" description="Acidic residues" evidence="1">
    <location>
        <begin position="51"/>
        <end position="62"/>
    </location>
</feature>
<sequence>MSNFKIPIEVAPNDDTRRAIIKCYDEAQNQLESASPIVNRTTRGKIIYVAETEDENSSSDETVDGRETVENNEATERTEESRADDEEEVGTDATRRELEMTEANVERVENKDTVAAREDDYERELSVVNNDSSLLMNLRDF</sequence>
<feature type="region of interest" description="Disordered" evidence="1">
    <location>
        <begin position="50"/>
        <end position="122"/>
    </location>
</feature>
<evidence type="ECO:0000256" key="1">
    <source>
        <dbReference type="SAM" id="MobiDB-lite"/>
    </source>
</evidence>
<dbReference type="EMBL" id="FN653194">
    <property type="protein sequence ID" value="CBY13526.1"/>
    <property type="molecule type" value="Genomic_DNA"/>
</dbReference>
<reference evidence="2" key="1">
    <citation type="journal article" date="2010" name="Science">
        <title>Plasticity of animal genome architecture unmasked by rapid evolution of a pelagic tunicate.</title>
        <authorList>
            <person name="Denoeud F."/>
            <person name="Henriet S."/>
            <person name="Mungpakdee S."/>
            <person name="Aury J.M."/>
            <person name="Da Silva C."/>
            <person name="Brinkmann H."/>
            <person name="Mikhaleva J."/>
            <person name="Olsen L.C."/>
            <person name="Jubin C."/>
            <person name="Canestro C."/>
            <person name="Bouquet J.M."/>
            <person name="Danks G."/>
            <person name="Poulain J."/>
            <person name="Campsteijn C."/>
            <person name="Adamski M."/>
            <person name="Cross I."/>
            <person name="Yadetie F."/>
            <person name="Muffato M."/>
            <person name="Louis A."/>
            <person name="Butcher S."/>
            <person name="Tsagkogeorga G."/>
            <person name="Konrad A."/>
            <person name="Singh S."/>
            <person name="Jensen M.F."/>
            <person name="Cong E.H."/>
            <person name="Eikeseth-Otteraa H."/>
            <person name="Noel B."/>
            <person name="Anthouard V."/>
            <person name="Porcel B.M."/>
            <person name="Kachouri-Lafond R."/>
            <person name="Nishino A."/>
            <person name="Ugolini M."/>
            <person name="Chourrout P."/>
            <person name="Nishida H."/>
            <person name="Aasland R."/>
            <person name="Huzurbazar S."/>
            <person name="Westhof E."/>
            <person name="Delsuc F."/>
            <person name="Lehrach H."/>
            <person name="Reinhardt R."/>
            <person name="Weissenbach J."/>
            <person name="Roy S.W."/>
            <person name="Artiguenave F."/>
            <person name="Postlethwait J.H."/>
            <person name="Manak J.R."/>
            <person name="Thompson E.M."/>
            <person name="Jaillon O."/>
            <person name="Du Pasquier L."/>
            <person name="Boudinot P."/>
            <person name="Liberles D.A."/>
            <person name="Volff J.N."/>
            <person name="Philippe H."/>
            <person name="Lenhard B."/>
            <person name="Roest Crollius H."/>
            <person name="Wincker P."/>
            <person name="Chourrout D."/>
        </authorList>
    </citation>
    <scope>NUCLEOTIDE SEQUENCE [LARGE SCALE GENOMIC DNA]</scope>
</reference>
<dbReference type="InParanoid" id="E4XUX9"/>
<feature type="compositionally biased region" description="Basic and acidic residues" evidence="1">
    <location>
        <begin position="63"/>
        <end position="81"/>
    </location>
</feature>
<dbReference type="Proteomes" id="UP000001307">
    <property type="component" value="Unassembled WGS sequence"/>
</dbReference>
<keyword evidence="3" id="KW-1185">Reference proteome</keyword>
<evidence type="ECO:0000313" key="3">
    <source>
        <dbReference type="Proteomes" id="UP000001307"/>
    </source>
</evidence>
<feature type="compositionally biased region" description="Basic and acidic residues" evidence="1">
    <location>
        <begin position="93"/>
        <end position="122"/>
    </location>
</feature>
<proteinExistence type="predicted"/>
<name>E4XUX9_OIKDI</name>
<evidence type="ECO:0000313" key="2">
    <source>
        <dbReference type="EMBL" id="CBY13526.1"/>
    </source>
</evidence>
<organism evidence="2">
    <name type="scientific">Oikopleura dioica</name>
    <name type="common">Tunicate</name>
    <dbReference type="NCBI Taxonomy" id="34765"/>
    <lineage>
        <taxon>Eukaryota</taxon>
        <taxon>Metazoa</taxon>
        <taxon>Chordata</taxon>
        <taxon>Tunicata</taxon>
        <taxon>Appendicularia</taxon>
        <taxon>Copelata</taxon>
        <taxon>Oikopleuridae</taxon>
        <taxon>Oikopleura</taxon>
    </lineage>
</organism>
<protein>
    <submittedName>
        <fullName evidence="2">Uncharacterized protein</fullName>
    </submittedName>
</protein>
<gene>
    <name evidence="2" type="ORF">GSOID_T00004844001</name>
</gene>